<keyword evidence="3" id="KW-1185">Reference proteome</keyword>
<dbReference type="Proteomes" id="UP000316242">
    <property type="component" value="Unassembled WGS sequence"/>
</dbReference>
<protein>
    <recommendedName>
        <fullName evidence="1">(S)-ureidoglycine aminohydrolase cupin domain-containing protein</fullName>
    </recommendedName>
</protein>
<gene>
    <name evidence="2" type="ORF">ANI01nite_31940</name>
</gene>
<dbReference type="SUPFAM" id="SSF51182">
    <property type="entry name" value="RmlC-like cupins"/>
    <property type="match status" value="1"/>
</dbReference>
<dbReference type="PANTHER" id="PTHR40943">
    <property type="entry name" value="CYTOPLASMIC PROTEIN-RELATED"/>
    <property type="match status" value="1"/>
</dbReference>
<dbReference type="EMBL" id="BJNE01000026">
    <property type="protein sequence ID" value="GEC13991.1"/>
    <property type="molecule type" value="Genomic_DNA"/>
</dbReference>
<proteinExistence type="predicted"/>
<dbReference type="RefSeq" id="WP_141359200.1">
    <property type="nucleotide sequence ID" value="NZ_BAAAWM010000001.1"/>
</dbReference>
<evidence type="ECO:0000259" key="1">
    <source>
        <dbReference type="Pfam" id="PF05899"/>
    </source>
</evidence>
<dbReference type="Gene3D" id="2.60.120.10">
    <property type="entry name" value="Jelly Rolls"/>
    <property type="match status" value="1"/>
</dbReference>
<feature type="domain" description="(S)-ureidoglycine aminohydrolase cupin" evidence="1">
    <location>
        <begin position="44"/>
        <end position="109"/>
    </location>
</feature>
<dbReference type="InterPro" id="IPR014710">
    <property type="entry name" value="RmlC-like_jellyroll"/>
</dbReference>
<dbReference type="InterPro" id="IPR008579">
    <property type="entry name" value="UGlyAH_Cupin_dom"/>
</dbReference>
<name>A0ABQ0RR67_GLUNI</name>
<sequence>MNKILKISADAAQMESWQPEGVTVLKGHPDGHGHTLFERTTSPQFGTGIFTCQPSKTTYELTNNEIIYVLEGSASLSLESQEPVFVSAGDLVFLPNGNTSTWEFHEPFKEIWFLVE</sequence>
<evidence type="ECO:0000313" key="3">
    <source>
        <dbReference type="Proteomes" id="UP000316242"/>
    </source>
</evidence>
<dbReference type="PANTHER" id="PTHR40943:SF1">
    <property type="entry name" value="CYTOPLASMIC PROTEIN"/>
    <property type="match status" value="1"/>
</dbReference>
<dbReference type="InterPro" id="IPR011051">
    <property type="entry name" value="RmlC_Cupin_sf"/>
</dbReference>
<comment type="caution">
    <text evidence="2">The sequence shown here is derived from an EMBL/GenBank/DDBJ whole genome shotgun (WGS) entry which is preliminary data.</text>
</comment>
<dbReference type="Pfam" id="PF05899">
    <property type="entry name" value="Cupin_3"/>
    <property type="match status" value="1"/>
</dbReference>
<reference evidence="2 3" key="1">
    <citation type="submission" date="2019-06" db="EMBL/GenBank/DDBJ databases">
        <title>Whole genome shotgun sequence of Glutamicibacter nicotianae NBRC 14234.</title>
        <authorList>
            <person name="Hosoyama A."/>
            <person name="Uohara A."/>
            <person name="Ohji S."/>
            <person name="Ichikawa N."/>
        </authorList>
    </citation>
    <scope>NUCLEOTIDE SEQUENCE [LARGE SCALE GENOMIC DNA]</scope>
    <source>
        <strain evidence="2 3">NBRC 14234</strain>
    </source>
</reference>
<accession>A0ABQ0RR67</accession>
<evidence type="ECO:0000313" key="2">
    <source>
        <dbReference type="EMBL" id="GEC13991.1"/>
    </source>
</evidence>
<organism evidence="2 3">
    <name type="scientific">Glutamicibacter nicotianae</name>
    <name type="common">Arthrobacter nicotianae</name>
    <dbReference type="NCBI Taxonomy" id="37929"/>
    <lineage>
        <taxon>Bacteria</taxon>
        <taxon>Bacillati</taxon>
        <taxon>Actinomycetota</taxon>
        <taxon>Actinomycetes</taxon>
        <taxon>Micrococcales</taxon>
        <taxon>Micrococcaceae</taxon>
        <taxon>Glutamicibacter</taxon>
    </lineage>
</organism>